<organism evidence="1 2">
    <name type="scientific">Patellaria atrata CBS 101060</name>
    <dbReference type="NCBI Taxonomy" id="1346257"/>
    <lineage>
        <taxon>Eukaryota</taxon>
        <taxon>Fungi</taxon>
        <taxon>Dikarya</taxon>
        <taxon>Ascomycota</taxon>
        <taxon>Pezizomycotina</taxon>
        <taxon>Dothideomycetes</taxon>
        <taxon>Dothideomycetes incertae sedis</taxon>
        <taxon>Patellariales</taxon>
        <taxon>Patellariaceae</taxon>
        <taxon>Patellaria</taxon>
    </lineage>
</organism>
<sequence>MAANVSATYSPRIGVSAERVANPAKMSVCPRSGGNRSRSLLYSSSERPDWISYGITCSTVRPQNASIFAGYCARLSIRPVLYASYSGRLVRAEQVRGRNLRYQGSGMIGRGGRRRSYGAPRWWCRPGRCGRSGGPGSLLGRGFGEPGRVCSIFTVYGI</sequence>
<evidence type="ECO:0000313" key="1">
    <source>
        <dbReference type="EMBL" id="KAF2837505.1"/>
    </source>
</evidence>
<dbReference type="EMBL" id="MU006099">
    <property type="protein sequence ID" value="KAF2837505.1"/>
    <property type="molecule type" value="Genomic_DNA"/>
</dbReference>
<proteinExistence type="predicted"/>
<dbReference type="Proteomes" id="UP000799429">
    <property type="component" value="Unassembled WGS sequence"/>
</dbReference>
<reference evidence="1" key="1">
    <citation type="journal article" date="2020" name="Stud. Mycol.">
        <title>101 Dothideomycetes genomes: a test case for predicting lifestyles and emergence of pathogens.</title>
        <authorList>
            <person name="Haridas S."/>
            <person name="Albert R."/>
            <person name="Binder M."/>
            <person name="Bloem J."/>
            <person name="Labutti K."/>
            <person name="Salamov A."/>
            <person name="Andreopoulos B."/>
            <person name="Baker S."/>
            <person name="Barry K."/>
            <person name="Bills G."/>
            <person name="Bluhm B."/>
            <person name="Cannon C."/>
            <person name="Castanera R."/>
            <person name="Culley D."/>
            <person name="Daum C."/>
            <person name="Ezra D."/>
            <person name="Gonzalez J."/>
            <person name="Henrissat B."/>
            <person name="Kuo A."/>
            <person name="Liang C."/>
            <person name="Lipzen A."/>
            <person name="Lutzoni F."/>
            <person name="Magnuson J."/>
            <person name="Mondo S."/>
            <person name="Nolan M."/>
            <person name="Ohm R."/>
            <person name="Pangilinan J."/>
            <person name="Park H.-J."/>
            <person name="Ramirez L."/>
            <person name="Alfaro M."/>
            <person name="Sun H."/>
            <person name="Tritt A."/>
            <person name="Yoshinaga Y."/>
            <person name="Zwiers L.-H."/>
            <person name="Turgeon B."/>
            <person name="Goodwin S."/>
            <person name="Spatafora J."/>
            <person name="Crous P."/>
            <person name="Grigoriev I."/>
        </authorList>
    </citation>
    <scope>NUCLEOTIDE SEQUENCE</scope>
    <source>
        <strain evidence="1">CBS 101060</strain>
    </source>
</reference>
<comment type="caution">
    <text evidence="1">The sequence shown here is derived from an EMBL/GenBank/DDBJ whole genome shotgun (WGS) entry which is preliminary data.</text>
</comment>
<evidence type="ECO:0000313" key="2">
    <source>
        <dbReference type="Proteomes" id="UP000799429"/>
    </source>
</evidence>
<protein>
    <submittedName>
        <fullName evidence="1">Uncharacterized protein</fullName>
    </submittedName>
</protein>
<name>A0A9P4S7M1_9PEZI</name>
<keyword evidence="2" id="KW-1185">Reference proteome</keyword>
<dbReference type="AlphaFoldDB" id="A0A9P4S7M1"/>
<gene>
    <name evidence="1" type="ORF">M501DRAFT_170042</name>
</gene>
<accession>A0A9P4S7M1</accession>